<evidence type="ECO:0000256" key="1">
    <source>
        <dbReference type="SAM" id="MobiDB-lite"/>
    </source>
</evidence>
<dbReference type="PROSITE" id="PS50943">
    <property type="entry name" value="HTH_CROC1"/>
    <property type="match status" value="1"/>
</dbReference>
<feature type="region of interest" description="Disordered" evidence="1">
    <location>
        <begin position="80"/>
        <end position="134"/>
    </location>
</feature>
<dbReference type="Pfam" id="PF13560">
    <property type="entry name" value="HTH_31"/>
    <property type="match status" value="1"/>
</dbReference>
<proteinExistence type="predicted"/>
<dbReference type="InterPro" id="IPR001387">
    <property type="entry name" value="Cro/C1-type_HTH"/>
</dbReference>
<reference evidence="3" key="1">
    <citation type="journal article" date="2021" name="PeerJ">
        <title>Extensive microbial diversity within the chicken gut microbiome revealed by metagenomics and culture.</title>
        <authorList>
            <person name="Gilroy R."/>
            <person name="Ravi A."/>
            <person name="Getino M."/>
            <person name="Pursley I."/>
            <person name="Horton D.L."/>
            <person name="Alikhan N.F."/>
            <person name="Baker D."/>
            <person name="Gharbi K."/>
            <person name="Hall N."/>
            <person name="Watson M."/>
            <person name="Adriaenssens E.M."/>
            <person name="Foster-Nyarko E."/>
            <person name="Jarju S."/>
            <person name="Secka A."/>
            <person name="Antonio M."/>
            <person name="Oren A."/>
            <person name="Chaudhuri R.R."/>
            <person name="La Ragione R."/>
            <person name="Hildebrand F."/>
            <person name="Pallen M.J."/>
        </authorList>
    </citation>
    <scope>NUCLEOTIDE SEQUENCE</scope>
    <source>
        <strain evidence="3">CHK186-16707</strain>
    </source>
</reference>
<dbReference type="AlphaFoldDB" id="A0A9D2HFJ1"/>
<reference evidence="3" key="2">
    <citation type="submission" date="2021-04" db="EMBL/GenBank/DDBJ databases">
        <authorList>
            <person name="Gilroy R."/>
        </authorList>
    </citation>
    <scope>NUCLEOTIDE SEQUENCE</scope>
    <source>
        <strain evidence="3">CHK186-16707</strain>
    </source>
</reference>
<evidence type="ECO:0000313" key="4">
    <source>
        <dbReference type="Proteomes" id="UP000824225"/>
    </source>
</evidence>
<dbReference type="EMBL" id="DXAN01000032">
    <property type="protein sequence ID" value="HJA09549.1"/>
    <property type="molecule type" value="Genomic_DNA"/>
</dbReference>
<dbReference type="Gene3D" id="1.10.260.40">
    <property type="entry name" value="lambda repressor-like DNA-binding domains"/>
    <property type="match status" value="1"/>
</dbReference>
<sequence length="134" mass="13864">MKFRSDINGALARILRRTRRSTGMTRMELAAAAGLSEQDISKMERGAGGVSLSALFSLSRAFHLTAADLVRLIEKEAGCAPASPMPGQGKPAKTEAPAAMETGTDGGARGDGALRLRGGRRPPAAKHPDAPSPG</sequence>
<dbReference type="SMART" id="SM00530">
    <property type="entry name" value="HTH_XRE"/>
    <property type="match status" value="1"/>
</dbReference>
<dbReference type="Proteomes" id="UP000824225">
    <property type="component" value="Unassembled WGS sequence"/>
</dbReference>
<dbReference type="InterPro" id="IPR010982">
    <property type="entry name" value="Lambda_DNA-bd_dom_sf"/>
</dbReference>
<dbReference type="SUPFAM" id="SSF47413">
    <property type="entry name" value="lambda repressor-like DNA-binding domains"/>
    <property type="match status" value="1"/>
</dbReference>
<dbReference type="GO" id="GO:0003677">
    <property type="term" value="F:DNA binding"/>
    <property type="evidence" value="ECO:0007669"/>
    <property type="project" value="InterPro"/>
</dbReference>
<feature type="domain" description="HTH cro/C1-type" evidence="2">
    <location>
        <begin position="15"/>
        <end position="69"/>
    </location>
</feature>
<evidence type="ECO:0000259" key="2">
    <source>
        <dbReference type="PROSITE" id="PS50943"/>
    </source>
</evidence>
<evidence type="ECO:0000313" key="3">
    <source>
        <dbReference type="EMBL" id="HJA09549.1"/>
    </source>
</evidence>
<comment type="caution">
    <text evidence="3">The sequence shown here is derived from an EMBL/GenBank/DDBJ whole genome shotgun (WGS) entry which is preliminary data.</text>
</comment>
<dbReference type="CDD" id="cd00093">
    <property type="entry name" value="HTH_XRE"/>
    <property type="match status" value="1"/>
</dbReference>
<protein>
    <submittedName>
        <fullName evidence="3">Helix-turn-helix domain-containing protein</fullName>
    </submittedName>
</protein>
<accession>A0A9D2HFJ1</accession>
<name>A0A9D2HFJ1_9BACT</name>
<organism evidence="3 4">
    <name type="scientific">Candidatus Mailhella merdigallinarum</name>
    <dbReference type="NCBI Taxonomy" id="2838658"/>
    <lineage>
        <taxon>Bacteria</taxon>
        <taxon>Pseudomonadati</taxon>
        <taxon>Thermodesulfobacteriota</taxon>
        <taxon>Desulfovibrionia</taxon>
        <taxon>Desulfovibrionales</taxon>
        <taxon>Desulfovibrionaceae</taxon>
        <taxon>Mailhella</taxon>
    </lineage>
</organism>
<gene>
    <name evidence="3" type="ORF">H9962_10250</name>
</gene>